<dbReference type="InterPro" id="IPR016181">
    <property type="entry name" value="Acyl_CoA_acyltransferase"/>
</dbReference>
<dbReference type="Pfam" id="PF00583">
    <property type="entry name" value="Acetyltransf_1"/>
    <property type="match status" value="1"/>
</dbReference>
<evidence type="ECO:0000259" key="1">
    <source>
        <dbReference type="PROSITE" id="PS51186"/>
    </source>
</evidence>
<dbReference type="PROSITE" id="PS51186">
    <property type="entry name" value="GNAT"/>
    <property type="match status" value="1"/>
</dbReference>
<evidence type="ECO:0000313" key="3">
    <source>
        <dbReference type="Proteomes" id="UP000269883"/>
    </source>
</evidence>
<accession>A0A2Z6AZG7</accession>
<dbReference type="InterPro" id="IPR022525">
    <property type="entry name" value="GNAT_AblB"/>
</dbReference>
<dbReference type="Proteomes" id="UP000269883">
    <property type="component" value="Chromosome"/>
</dbReference>
<dbReference type="EMBL" id="AP017378">
    <property type="protein sequence ID" value="BBD08583.1"/>
    <property type="molecule type" value="Genomic_DNA"/>
</dbReference>
<dbReference type="InterPro" id="IPR000182">
    <property type="entry name" value="GNAT_dom"/>
</dbReference>
<proteinExistence type="predicted"/>
<dbReference type="OrthoDB" id="9790652at2"/>
<reference evidence="2 3" key="1">
    <citation type="journal article" date="2018" name="Sci. Adv.">
        <title>Multi-heme cytochromes provide a pathway for survival in energy-limited environments.</title>
        <authorList>
            <person name="Deng X."/>
            <person name="Dohmae N."/>
            <person name="Nealson K.H."/>
            <person name="Hashimoto K."/>
            <person name="Okamoto A."/>
        </authorList>
    </citation>
    <scope>NUCLEOTIDE SEQUENCE [LARGE SCALE GENOMIC DNA]</scope>
    <source>
        <strain evidence="2 3">IS5</strain>
    </source>
</reference>
<evidence type="ECO:0000313" key="2">
    <source>
        <dbReference type="EMBL" id="BBD08583.1"/>
    </source>
</evidence>
<dbReference type="SUPFAM" id="SSF55729">
    <property type="entry name" value="Acyl-CoA N-acyltransferases (Nat)"/>
    <property type="match status" value="1"/>
</dbReference>
<keyword evidence="3" id="KW-1185">Reference proteome</keyword>
<dbReference type="AlphaFoldDB" id="A0A2Z6AZG7"/>
<protein>
    <submittedName>
        <fullName evidence="2">GCN5-related N-acetyltransferase</fullName>
    </submittedName>
</protein>
<name>A0A2Z6AZG7_9BACT</name>
<gene>
    <name evidence="2" type="ORF">DFE_1857</name>
</gene>
<keyword evidence="2" id="KW-0808">Transferase</keyword>
<dbReference type="Gene3D" id="3.40.630.30">
    <property type="match status" value="1"/>
</dbReference>
<organism evidence="2 3">
    <name type="scientific">Desulfovibrio ferrophilus</name>
    <dbReference type="NCBI Taxonomy" id="241368"/>
    <lineage>
        <taxon>Bacteria</taxon>
        <taxon>Pseudomonadati</taxon>
        <taxon>Thermodesulfobacteriota</taxon>
        <taxon>Desulfovibrionia</taxon>
        <taxon>Desulfovibrionales</taxon>
        <taxon>Desulfovibrionaceae</taxon>
        <taxon>Desulfovibrio</taxon>
    </lineage>
</organism>
<dbReference type="KEGG" id="dfl:DFE_1857"/>
<dbReference type="CDD" id="cd04301">
    <property type="entry name" value="NAT_SF"/>
    <property type="match status" value="1"/>
</dbReference>
<feature type="domain" description="N-acetyltransferase" evidence="1">
    <location>
        <begin position="130"/>
        <end position="279"/>
    </location>
</feature>
<dbReference type="GO" id="GO:0008080">
    <property type="term" value="F:N-acetyltransferase activity"/>
    <property type="evidence" value="ECO:0007669"/>
    <property type="project" value="InterPro"/>
</dbReference>
<dbReference type="NCBIfam" id="TIGR03827">
    <property type="entry name" value="GNAT_ablB"/>
    <property type="match status" value="1"/>
</dbReference>
<sequence>MQPDQVTRLGNSTIQHGPASDRVYLMKLDEGDMPGIVDDLINLGRSRGYSKLFVRVSARESSLFKARGFVPEARVAGMRKGCETGYFMSRYLDAGRERSRNAPLVSRVLDLAHSKAPEKILEVGDLRGLESLGPDNTEELAALYKNVFETYPFPIMQTDYLREIMASNVLFYGVRLGRKLIAAASAEIDTDWRCAEMTDFATLRECRGQGLAGKLLAYMERQVRARGIRTAYTIARAESPGMNIVFSSACYQFGGTLKNNTQIGGKLESMNVWYKQIISR</sequence>